<feature type="signal peptide" evidence="4">
    <location>
        <begin position="1"/>
        <end position="24"/>
    </location>
</feature>
<dbReference type="GO" id="GO:0004865">
    <property type="term" value="F:protein serine/threonine phosphatase inhibitor activity"/>
    <property type="evidence" value="ECO:0007669"/>
    <property type="project" value="UniProtKB-UniRule"/>
</dbReference>
<protein>
    <recommendedName>
        <fullName evidence="2">Type 1 phosphatases regulator</fullName>
    </recommendedName>
</protein>
<keyword evidence="6" id="KW-1185">Reference proteome</keyword>
<evidence type="ECO:0000256" key="4">
    <source>
        <dbReference type="SAM" id="SignalP"/>
    </source>
</evidence>
<feature type="compositionally biased region" description="Low complexity" evidence="3">
    <location>
        <begin position="73"/>
        <end position="84"/>
    </location>
</feature>
<organism evidence="5 6">
    <name type="scientific">Cyclocybe aegerita</name>
    <name type="common">Black poplar mushroom</name>
    <name type="synonym">Agrocybe aegerita</name>
    <dbReference type="NCBI Taxonomy" id="1973307"/>
    <lineage>
        <taxon>Eukaryota</taxon>
        <taxon>Fungi</taxon>
        <taxon>Dikarya</taxon>
        <taxon>Basidiomycota</taxon>
        <taxon>Agaricomycotina</taxon>
        <taxon>Agaricomycetes</taxon>
        <taxon>Agaricomycetidae</taxon>
        <taxon>Agaricales</taxon>
        <taxon>Agaricineae</taxon>
        <taxon>Bolbitiaceae</taxon>
        <taxon>Cyclocybe</taxon>
    </lineage>
</organism>
<feature type="compositionally biased region" description="Acidic residues" evidence="3">
    <location>
        <begin position="162"/>
        <end position="172"/>
    </location>
</feature>
<feature type="compositionally biased region" description="Basic and acidic residues" evidence="3">
    <location>
        <begin position="210"/>
        <end position="224"/>
    </location>
</feature>
<dbReference type="PANTHER" id="PTHR20835:SF0">
    <property type="entry name" value="E3 UBIQUITIN-PROTEIN LIGASE PPP1R11"/>
    <property type="match status" value="1"/>
</dbReference>
<sequence>MYLLRHSPSAVLLLYLFDLPLVSAGEVGGRNYLISNYLINPGFLNKPSSPFFVFSSHLLTPPSTSCTRTMQSAARTPPATYAPADGSRTLTITNDPTREEGDDDENINSDSGRIVGSLRVRAGRSRDAPRVAWDEDVVDNEGCGKKKSKICCIYHKPKQFDESSDESSDSDSDSSCGGHNHDHNHNHPPAPRPSSSGQQPNPSGTVHQLEPSEGHKPNAYEKQPHSKKGKHRAGANMLSFTS</sequence>
<feature type="region of interest" description="Disordered" evidence="3">
    <location>
        <begin position="159"/>
        <end position="242"/>
    </location>
</feature>
<comment type="similarity">
    <text evidence="1 2">Belongs to the YPI1 family.</text>
</comment>
<dbReference type="OrthoDB" id="307488at2759"/>
<dbReference type="PANTHER" id="PTHR20835">
    <property type="entry name" value="E3 UBIQUITIN-PROTEIN LIGASE PPP1R11-RELATED"/>
    <property type="match status" value="1"/>
</dbReference>
<dbReference type="AlphaFoldDB" id="A0A8S0WJU1"/>
<accession>A0A8S0WJU1</accession>
<dbReference type="Proteomes" id="UP000467700">
    <property type="component" value="Unassembled WGS sequence"/>
</dbReference>
<dbReference type="EMBL" id="CACVBS010000111">
    <property type="protein sequence ID" value="CAA7271441.1"/>
    <property type="molecule type" value="Genomic_DNA"/>
</dbReference>
<dbReference type="InterPro" id="IPR011107">
    <property type="entry name" value="PPI_Ypi1"/>
</dbReference>
<proteinExistence type="inferred from homology"/>
<dbReference type="Pfam" id="PF07491">
    <property type="entry name" value="PPI_Ypi1"/>
    <property type="match status" value="1"/>
</dbReference>
<keyword evidence="4" id="KW-0732">Signal</keyword>
<name>A0A8S0WJU1_CYCAE</name>
<feature type="compositionally biased region" description="Low complexity" evidence="3">
    <location>
        <begin position="193"/>
        <end position="204"/>
    </location>
</feature>
<reference evidence="5 6" key="1">
    <citation type="submission" date="2020-01" db="EMBL/GenBank/DDBJ databases">
        <authorList>
            <person name="Gupta K D."/>
        </authorList>
    </citation>
    <scope>NUCLEOTIDE SEQUENCE [LARGE SCALE GENOMIC DNA]</scope>
</reference>
<dbReference type="GO" id="GO:0008157">
    <property type="term" value="F:protein phosphatase 1 binding"/>
    <property type="evidence" value="ECO:0007669"/>
    <property type="project" value="TreeGrafter"/>
</dbReference>
<evidence type="ECO:0000313" key="6">
    <source>
        <dbReference type="Proteomes" id="UP000467700"/>
    </source>
</evidence>
<evidence type="ECO:0000256" key="1">
    <source>
        <dbReference type="ARBA" id="ARBA00005605"/>
    </source>
</evidence>
<feature type="chain" id="PRO_5035937766" description="Type 1 phosphatases regulator" evidence="4">
    <location>
        <begin position="25"/>
        <end position="242"/>
    </location>
</feature>
<evidence type="ECO:0000256" key="3">
    <source>
        <dbReference type="SAM" id="MobiDB-lite"/>
    </source>
</evidence>
<comment type="caution">
    <text evidence="5">The sequence shown here is derived from an EMBL/GenBank/DDBJ whole genome shotgun (WGS) entry which is preliminary data.</text>
</comment>
<gene>
    <name evidence="5" type="ORF">AAE3_LOCUS13672</name>
</gene>
<dbReference type="GO" id="GO:0005634">
    <property type="term" value="C:nucleus"/>
    <property type="evidence" value="ECO:0007669"/>
    <property type="project" value="UniProtKB-SubCell"/>
</dbReference>
<comment type="subcellular location">
    <subcellularLocation>
        <location evidence="2">Nucleus</location>
    </subcellularLocation>
</comment>
<evidence type="ECO:0000313" key="5">
    <source>
        <dbReference type="EMBL" id="CAA7271441.1"/>
    </source>
</evidence>
<comment type="function">
    <text evidence="2">Regulator of type 1 phosphatases which maintains protein phosphatase activity under strict control.</text>
</comment>
<keyword evidence="2" id="KW-0539">Nucleus</keyword>
<evidence type="ECO:0000256" key="2">
    <source>
        <dbReference type="RuleBase" id="RU367162"/>
    </source>
</evidence>
<feature type="region of interest" description="Disordered" evidence="3">
    <location>
        <begin position="67"/>
        <end position="112"/>
    </location>
</feature>